<accession>A0ABN9DDN9</accession>
<organism evidence="1 2">
    <name type="scientific">Staurois parvus</name>
    <dbReference type="NCBI Taxonomy" id="386267"/>
    <lineage>
        <taxon>Eukaryota</taxon>
        <taxon>Metazoa</taxon>
        <taxon>Chordata</taxon>
        <taxon>Craniata</taxon>
        <taxon>Vertebrata</taxon>
        <taxon>Euteleostomi</taxon>
        <taxon>Amphibia</taxon>
        <taxon>Batrachia</taxon>
        <taxon>Anura</taxon>
        <taxon>Neobatrachia</taxon>
        <taxon>Ranoidea</taxon>
        <taxon>Ranidae</taxon>
        <taxon>Staurois</taxon>
    </lineage>
</organism>
<dbReference type="Proteomes" id="UP001162483">
    <property type="component" value="Unassembled WGS sequence"/>
</dbReference>
<protein>
    <submittedName>
        <fullName evidence="1">Uncharacterized protein</fullName>
    </submittedName>
</protein>
<evidence type="ECO:0000313" key="2">
    <source>
        <dbReference type="Proteomes" id="UP001162483"/>
    </source>
</evidence>
<evidence type="ECO:0000313" key="1">
    <source>
        <dbReference type="EMBL" id="CAI9569207.1"/>
    </source>
</evidence>
<name>A0ABN9DDN9_9NEOB</name>
<dbReference type="EMBL" id="CATNWA010014222">
    <property type="protein sequence ID" value="CAI9569207.1"/>
    <property type="molecule type" value="Genomic_DNA"/>
</dbReference>
<keyword evidence="2" id="KW-1185">Reference proteome</keyword>
<proteinExistence type="predicted"/>
<comment type="caution">
    <text evidence="1">The sequence shown here is derived from an EMBL/GenBank/DDBJ whole genome shotgun (WGS) entry which is preliminary data.</text>
</comment>
<gene>
    <name evidence="1" type="ORF">SPARVUS_LOCUS6883430</name>
</gene>
<sequence length="60" mass="6594">MDTDRWHCWGLHRSSGHSDHQCSDDLCTCPLLGMPITGSPLLCQPDHMTEPTSSALSGDR</sequence>
<reference evidence="1" key="1">
    <citation type="submission" date="2023-05" db="EMBL/GenBank/DDBJ databases">
        <authorList>
            <person name="Stuckert A."/>
        </authorList>
    </citation>
    <scope>NUCLEOTIDE SEQUENCE</scope>
</reference>